<reference evidence="6 7" key="1">
    <citation type="submission" date="2013-12" db="EMBL/GenBank/DDBJ databases">
        <authorList>
            <person name="Stott M."/>
        </authorList>
    </citation>
    <scope>NUCLEOTIDE SEQUENCE [LARGE SCALE GENOMIC DNA]</scope>
    <source>
        <strain evidence="6 7">K22</strain>
    </source>
</reference>
<dbReference type="NCBIfam" id="TIGR01934">
    <property type="entry name" value="MenG_MenH_UbiE"/>
    <property type="match status" value="1"/>
</dbReference>
<keyword evidence="3 5" id="KW-0808">Transferase</keyword>
<dbReference type="PANTHER" id="PTHR43591:SF24">
    <property type="entry name" value="2-METHOXY-6-POLYPRENYL-1,4-BENZOQUINOL METHYLASE, MITOCHONDRIAL"/>
    <property type="match status" value="1"/>
</dbReference>
<dbReference type="GO" id="GO:0043770">
    <property type="term" value="F:demethylmenaquinone methyltransferase activity"/>
    <property type="evidence" value="ECO:0007669"/>
    <property type="project" value="UniProtKB-UniRule"/>
</dbReference>
<evidence type="ECO:0000256" key="3">
    <source>
        <dbReference type="ARBA" id="ARBA00022679"/>
    </source>
</evidence>
<feature type="binding site" evidence="5">
    <location>
        <position position="50"/>
    </location>
    <ligand>
        <name>S-adenosyl-L-methionine</name>
        <dbReference type="ChEBI" id="CHEBI:59789"/>
    </ligand>
</feature>
<dbReference type="Pfam" id="PF01209">
    <property type="entry name" value="Ubie_methyltran"/>
    <property type="match status" value="1"/>
</dbReference>
<dbReference type="EMBL" id="CBXV010000004">
    <property type="protein sequence ID" value="CDM65240.1"/>
    <property type="molecule type" value="Genomic_DNA"/>
</dbReference>
<keyword evidence="1 5" id="KW-0474">Menaquinone biosynthesis</keyword>
<sequence length="222" mass="24594">MFEAIAARYDLLNHLLSANFDRGWRQAVVERVREAAGQARSRVLDVACGTGDLALAIASQVEARVIGLDFCRPMLTLAKRKAAVADLPLPLIEGDALRLPFADATFDIVTIAFGLRNLASVEAGLGEFRRVLRPGGMIAILEFSHPQVPGFRALFNLYFDHLLPRIGGWISGDRQAYQYLPRSVRNFPDQRKLAKMMEQMGFQKVSYRNLTGGIAAIHVGVR</sequence>
<comment type="similarity">
    <text evidence="5">Belongs to the class I-like SAM-binding methyltransferase superfamily. MenG/UbiE family.</text>
</comment>
<dbReference type="HAMAP" id="MF_01813">
    <property type="entry name" value="MenG_UbiE_methyltr"/>
    <property type="match status" value="1"/>
</dbReference>
<dbReference type="STRING" id="454194.PYK22_01238"/>
<dbReference type="OrthoDB" id="9808140at2"/>
<dbReference type="UniPathway" id="UPA00079">
    <property type="reaction ID" value="UER00169"/>
</dbReference>
<dbReference type="PROSITE" id="PS51608">
    <property type="entry name" value="SAM_MT_UBIE"/>
    <property type="match status" value="1"/>
</dbReference>
<dbReference type="PANTHER" id="PTHR43591">
    <property type="entry name" value="METHYLTRANSFERASE"/>
    <property type="match status" value="1"/>
</dbReference>
<gene>
    <name evidence="5" type="primary">menG</name>
    <name evidence="6" type="ORF">PYK22_01238</name>
</gene>
<feature type="binding site" evidence="5">
    <location>
        <position position="69"/>
    </location>
    <ligand>
        <name>S-adenosyl-L-methionine</name>
        <dbReference type="ChEBI" id="CHEBI:59789"/>
    </ligand>
</feature>
<keyword evidence="2 5" id="KW-0489">Methyltransferase</keyword>
<comment type="catalytic activity">
    <reaction evidence="5">
        <text>a 2-demethylmenaquinol + S-adenosyl-L-methionine = a menaquinol + S-adenosyl-L-homocysteine + H(+)</text>
        <dbReference type="Rhea" id="RHEA:42640"/>
        <dbReference type="Rhea" id="RHEA-COMP:9539"/>
        <dbReference type="Rhea" id="RHEA-COMP:9563"/>
        <dbReference type="ChEBI" id="CHEBI:15378"/>
        <dbReference type="ChEBI" id="CHEBI:18151"/>
        <dbReference type="ChEBI" id="CHEBI:55437"/>
        <dbReference type="ChEBI" id="CHEBI:57856"/>
        <dbReference type="ChEBI" id="CHEBI:59789"/>
        <dbReference type="EC" id="2.1.1.163"/>
    </reaction>
</comment>
<dbReference type="Gene3D" id="3.40.50.150">
    <property type="entry name" value="Vaccinia Virus protein VP39"/>
    <property type="match status" value="1"/>
</dbReference>
<dbReference type="NCBIfam" id="NF001244">
    <property type="entry name" value="PRK00216.1-5"/>
    <property type="match status" value="1"/>
</dbReference>
<dbReference type="GO" id="GO:0032259">
    <property type="term" value="P:methylation"/>
    <property type="evidence" value="ECO:0007669"/>
    <property type="project" value="UniProtKB-KW"/>
</dbReference>
<organism evidence="6 7">
    <name type="scientific">Pyrinomonas methylaliphatogenes</name>
    <dbReference type="NCBI Taxonomy" id="454194"/>
    <lineage>
        <taxon>Bacteria</taxon>
        <taxon>Pseudomonadati</taxon>
        <taxon>Acidobacteriota</taxon>
        <taxon>Blastocatellia</taxon>
        <taxon>Blastocatellales</taxon>
        <taxon>Pyrinomonadaceae</taxon>
        <taxon>Pyrinomonas</taxon>
    </lineage>
</organism>
<evidence type="ECO:0000256" key="1">
    <source>
        <dbReference type="ARBA" id="ARBA00022428"/>
    </source>
</evidence>
<keyword evidence="4 5" id="KW-0949">S-adenosyl-L-methionine</keyword>
<name>A0A0B6WYL7_9BACT</name>
<evidence type="ECO:0000256" key="4">
    <source>
        <dbReference type="ARBA" id="ARBA00022691"/>
    </source>
</evidence>
<dbReference type="InterPro" id="IPR023576">
    <property type="entry name" value="UbiE/COQ5_MeTrFase_CS"/>
</dbReference>
<dbReference type="InterPro" id="IPR004033">
    <property type="entry name" value="UbiE/COQ5_MeTrFase"/>
</dbReference>
<dbReference type="PROSITE" id="PS01184">
    <property type="entry name" value="UBIE_2"/>
    <property type="match status" value="1"/>
</dbReference>
<dbReference type="SUPFAM" id="SSF53335">
    <property type="entry name" value="S-adenosyl-L-methionine-dependent methyltransferases"/>
    <property type="match status" value="1"/>
</dbReference>
<reference evidence="6 7" key="2">
    <citation type="submission" date="2015-01" db="EMBL/GenBank/DDBJ databases">
        <title>Complete genome sequence of Pyrinomonas methylaliphatogenes type strain K22T.</title>
        <authorList>
            <person name="Lee K.C.Y."/>
            <person name="Power J.F."/>
            <person name="Dunfield P.F."/>
            <person name="Morgan X.C."/>
            <person name="Huttenhower C."/>
            <person name="Stott M.B."/>
        </authorList>
    </citation>
    <scope>NUCLEOTIDE SEQUENCE [LARGE SCALE GENOMIC DNA]</scope>
    <source>
        <strain evidence="6 7">K22</strain>
    </source>
</reference>
<dbReference type="EC" id="2.1.1.163" evidence="5"/>
<dbReference type="AlphaFoldDB" id="A0A0B6WYL7"/>
<evidence type="ECO:0000256" key="2">
    <source>
        <dbReference type="ARBA" id="ARBA00022603"/>
    </source>
</evidence>
<keyword evidence="7" id="KW-1185">Reference proteome</keyword>
<evidence type="ECO:0000256" key="5">
    <source>
        <dbReference type="HAMAP-Rule" id="MF_01813"/>
    </source>
</evidence>
<protein>
    <recommendedName>
        <fullName evidence="5">Demethylmenaquinone methyltransferase</fullName>
        <ecNumber evidence="5">2.1.1.163</ecNumber>
    </recommendedName>
</protein>
<dbReference type="GO" id="GO:0009234">
    <property type="term" value="P:menaquinone biosynthetic process"/>
    <property type="evidence" value="ECO:0007669"/>
    <property type="project" value="UniProtKB-UniRule"/>
</dbReference>
<dbReference type="CDD" id="cd02440">
    <property type="entry name" value="AdoMet_MTases"/>
    <property type="match status" value="1"/>
</dbReference>
<comment type="caution">
    <text evidence="5">Lacks conserved residue(s) required for the propagation of feature annotation.</text>
</comment>
<dbReference type="PROSITE" id="PS01183">
    <property type="entry name" value="UBIE_1"/>
    <property type="match status" value="1"/>
</dbReference>
<feature type="binding site" evidence="5">
    <location>
        <begin position="95"/>
        <end position="96"/>
    </location>
    <ligand>
        <name>S-adenosyl-L-methionine</name>
        <dbReference type="ChEBI" id="CHEBI:59789"/>
    </ligand>
</feature>
<comment type="function">
    <text evidence="5">Methyltransferase required for the conversion of demethylmenaquinol (DMKH2) to menaquinol (MKH2).</text>
</comment>
<keyword evidence="6" id="KW-0830">Ubiquinone</keyword>
<dbReference type="Proteomes" id="UP000031518">
    <property type="component" value="Unassembled WGS sequence"/>
</dbReference>
<proteinExistence type="inferred from homology"/>
<dbReference type="InterPro" id="IPR029063">
    <property type="entry name" value="SAM-dependent_MTases_sf"/>
</dbReference>
<evidence type="ECO:0000313" key="6">
    <source>
        <dbReference type="EMBL" id="CDM65240.1"/>
    </source>
</evidence>
<comment type="pathway">
    <text evidence="5">Quinol/quinone metabolism; menaquinone biosynthesis; menaquinol from 1,4-dihydroxy-2-naphthoate: step 2/2.</text>
</comment>
<accession>A0A0B6WYL7</accession>
<evidence type="ECO:0000313" key="7">
    <source>
        <dbReference type="Proteomes" id="UP000031518"/>
    </source>
</evidence>